<dbReference type="PATRIC" id="fig|400092.3.peg.4415"/>
<gene>
    <name evidence="1" type="ORF">PKOR_20150</name>
</gene>
<evidence type="ECO:0000313" key="1">
    <source>
        <dbReference type="EMBL" id="AKD04977.1"/>
    </source>
</evidence>
<dbReference type="KEGG" id="pko:PKOR_20150"/>
<dbReference type="OrthoDB" id="853423at2"/>
<dbReference type="AlphaFoldDB" id="A0A0E3UYA8"/>
<dbReference type="EMBL" id="CP009621">
    <property type="protein sequence ID" value="AKD04977.1"/>
    <property type="molecule type" value="Genomic_DNA"/>
</dbReference>
<keyword evidence="2" id="KW-1185">Reference proteome</keyword>
<accession>A0A0E3UYA8</accession>
<reference evidence="1 2" key="1">
    <citation type="journal article" date="2015" name="Sci. Rep.">
        <title>Unraveling adaptation of Pontibacter korlensis to radiation and infertility in desert through complete genome and comparative transcriptomic analysis.</title>
        <authorList>
            <person name="Dai J."/>
            <person name="Dai W."/>
            <person name="Qiu C."/>
            <person name="Yang Z."/>
            <person name="Zhang Y."/>
            <person name="Zhou M."/>
            <person name="Zhang L."/>
            <person name="Fang C."/>
            <person name="Gao Q."/>
            <person name="Yang Q."/>
            <person name="Li X."/>
            <person name="Wang Z."/>
            <person name="Wang Z."/>
            <person name="Jia Z."/>
            <person name="Chen X."/>
        </authorList>
    </citation>
    <scope>NUCLEOTIDE SEQUENCE [LARGE SCALE GENOMIC DNA]</scope>
    <source>
        <strain evidence="1 2">X14-1T</strain>
    </source>
</reference>
<dbReference type="Proteomes" id="UP000033109">
    <property type="component" value="Chromosome"/>
</dbReference>
<name>A0A0E3UYA8_9BACT</name>
<dbReference type="STRING" id="400092.PKOR_20150"/>
<sequence>MNRKYIVDTATRVYLCVALQKGKDWAPTNQDSLQSFMNSCKGTGISDAGLLSGEFNDNSFFEKWIRNGTNYLFRY</sequence>
<organism evidence="1 2">
    <name type="scientific">Pontibacter korlensis</name>
    <dbReference type="NCBI Taxonomy" id="400092"/>
    <lineage>
        <taxon>Bacteria</taxon>
        <taxon>Pseudomonadati</taxon>
        <taxon>Bacteroidota</taxon>
        <taxon>Cytophagia</taxon>
        <taxon>Cytophagales</taxon>
        <taxon>Hymenobacteraceae</taxon>
        <taxon>Pontibacter</taxon>
    </lineage>
</organism>
<dbReference type="HOGENOM" id="CLU_2667961_0_0_10"/>
<proteinExistence type="predicted"/>
<protein>
    <submittedName>
        <fullName evidence="1">Uncharacterized protein</fullName>
    </submittedName>
</protein>
<evidence type="ECO:0000313" key="2">
    <source>
        <dbReference type="Proteomes" id="UP000033109"/>
    </source>
</evidence>